<reference evidence="1 2" key="1">
    <citation type="journal article" date="2021" name="Hortic Res">
        <title>High-quality reference genome and annotation aids understanding of berry development for evergreen blueberry (Vaccinium darrowii).</title>
        <authorList>
            <person name="Yu J."/>
            <person name="Hulse-Kemp A.M."/>
            <person name="Babiker E."/>
            <person name="Staton M."/>
        </authorList>
    </citation>
    <scope>NUCLEOTIDE SEQUENCE [LARGE SCALE GENOMIC DNA]</scope>
    <source>
        <strain evidence="2">cv. NJ 8807/NJ 8810</strain>
        <tissue evidence="1">Young leaf</tissue>
    </source>
</reference>
<accession>A0ACB7ZQT8</accession>
<keyword evidence="2" id="KW-1185">Reference proteome</keyword>
<evidence type="ECO:0000313" key="2">
    <source>
        <dbReference type="Proteomes" id="UP000828048"/>
    </source>
</evidence>
<dbReference type="EMBL" id="CM037159">
    <property type="protein sequence ID" value="KAH7867500.1"/>
    <property type="molecule type" value="Genomic_DNA"/>
</dbReference>
<name>A0ACB7ZQT8_9ERIC</name>
<evidence type="ECO:0000313" key="1">
    <source>
        <dbReference type="EMBL" id="KAH7867500.1"/>
    </source>
</evidence>
<sequence>MDPNLTTLNPITKNQTAHTHFHPPIESGGSAVNFSPQFSTYDQQNANSSNAEYPSFKKPRTSQTPMHSRIPASFNMPTIGFPFNIEPCLQFQRGHCTYGDNCQFSHVIGDTQKPLPQREELMNKESLDEDQRIIAAMKLCRSFCNGEQCRFGFRCHFLHEGPAKFRKNYATSIGSMGSGGLSRNESEQFKCNTVVQSSSDAIRGSRKPVFWKTRLCNNWEATRNCPFGSYCCFAHGHAELKKLGSQTAMEGGSISTSNMIPPAVMHASSRTRNGSAYEKKMQGKKCLVKWEGFEKISHIYADWIDDVPLVHKSLSECGELV</sequence>
<comment type="caution">
    <text evidence="1">The sequence shown here is derived from an EMBL/GenBank/DDBJ whole genome shotgun (WGS) entry which is preliminary data.</text>
</comment>
<organism evidence="1 2">
    <name type="scientific">Vaccinium darrowii</name>
    <dbReference type="NCBI Taxonomy" id="229202"/>
    <lineage>
        <taxon>Eukaryota</taxon>
        <taxon>Viridiplantae</taxon>
        <taxon>Streptophyta</taxon>
        <taxon>Embryophyta</taxon>
        <taxon>Tracheophyta</taxon>
        <taxon>Spermatophyta</taxon>
        <taxon>Magnoliopsida</taxon>
        <taxon>eudicotyledons</taxon>
        <taxon>Gunneridae</taxon>
        <taxon>Pentapetalae</taxon>
        <taxon>asterids</taxon>
        <taxon>Ericales</taxon>
        <taxon>Ericaceae</taxon>
        <taxon>Vaccinioideae</taxon>
        <taxon>Vaccinieae</taxon>
        <taxon>Vaccinium</taxon>
    </lineage>
</organism>
<dbReference type="Proteomes" id="UP000828048">
    <property type="component" value="Chromosome 9"/>
</dbReference>
<protein>
    <submittedName>
        <fullName evidence="1">Uncharacterized protein</fullName>
    </submittedName>
</protein>
<proteinExistence type="predicted"/>
<gene>
    <name evidence="1" type="ORF">Vadar_034287</name>
</gene>